<evidence type="ECO:0000256" key="1">
    <source>
        <dbReference type="ARBA" id="ARBA00006174"/>
    </source>
</evidence>
<dbReference type="Proteomes" id="UP001058739">
    <property type="component" value="Chromosome 02"/>
</dbReference>
<organism evidence="4 5">
    <name type="scientific">Brucella pseudintermedia</name>
    <dbReference type="NCBI Taxonomy" id="370111"/>
    <lineage>
        <taxon>Bacteria</taxon>
        <taxon>Pseudomonadati</taxon>
        <taxon>Pseudomonadota</taxon>
        <taxon>Alphaproteobacteria</taxon>
        <taxon>Hyphomicrobiales</taxon>
        <taxon>Brucellaceae</taxon>
        <taxon>Brucella/Ochrobactrum group</taxon>
        <taxon>Brucella</taxon>
    </lineage>
</organism>
<dbReference type="Pfam" id="PF19305">
    <property type="entry name" value="MmgE_PrpD_C"/>
    <property type="match status" value="1"/>
</dbReference>
<comment type="similarity">
    <text evidence="1">Belongs to the PrpD family.</text>
</comment>
<accession>A0ABY5UG38</accession>
<proteinExistence type="inferred from homology"/>
<feature type="domain" description="MmgE/PrpD C-terminal" evidence="3">
    <location>
        <begin position="279"/>
        <end position="449"/>
    </location>
</feature>
<dbReference type="InterPro" id="IPR036148">
    <property type="entry name" value="MmgE/PrpD_sf"/>
</dbReference>
<reference evidence="4" key="1">
    <citation type="submission" date="2022-06" db="EMBL/GenBank/DDBJ databases">
        <title>Complete Genome Sequence of Deoxynivalenol-bioadsorption Ochrobactrum pseudintermedium ASAG-D25.</title>
        <authorList>
            <person name="Wang N."/>
        </authorList>
    </citation>
    <scope>NUCLEOTIDE SEQUENCE</scope>
    <source>
        <strain evidence="4">ASAG-D25</strain>
    </source>
</reference>
<evidence type="ECO:0000313" key="5">
    <source>
        <dbReference type="Proteomes" id="UP001058739"/>
    </source>
</evidence>
<dbReference type="PANTHER" id="PTHR16943:SF8">
    <property type="entry name" value="2-METHYLCITRATE DEHYDRATASE"/>
    <property type="match status" value="1"/>
</dbReference>
<gene>
    <name evidence="4" type="ORF">NIK97_18465</name>
</gene>
<dbReference type="InterPro" id="IPR005656">
    <property type="entry name" value="MmgE_PrpD"/>
</dbReference>
<dbReference type="EMBL" id="CP099968">
    <property type="protein sequence ID" value="UWL61861.1"/>
    <property type="molecule type" value="Genomic_DNA"/>
</dbReference>
<dbReference type="SUPFAM" id="SSF103378">
    <property type="entry name" value="2-methylcitrate dehydratase PrpD"/>
    <property type="match status" value="1"/>
</dbReference>
<dbReference type="InterPro" id="IPR045337">
    <property type="entry name" value="MmgE_PrpD_C"/>
</dbReference>
<evidence type="ECO:0000259" key="2">
    <source>
        <dbReference type="Pfam" id="PF03972"/>
    </source>
</evidence>
<dbReference type="InterPro" id="IPR042188">
    <property type="entry name" value="MmgE/PrpD_sf_2"/>
</dbReference>
<evidence type="ECO:0000313" key="4">
    <source>
        <dbReference type="EMBL" id="UWL61861.1"/>
    </source>
</evidence>
<evidence type="ECO:0000259" key="3">
    <source>
        <dbReference type="Pfam" id="PF19305"/>
    </source>
</evidence>
<dbReference type="Pfam" id="PF03972">
    <property type="entry name" value="MmgE_PrpD_N"/>
    <property type="match status" value="1"/>
</dbReference>
<dbReference type="PANTHER" id="PTHR16943">
    <property type="entry name" value="2-METHYLCITRATE DEHYDRATASE-RELATED"/>
    <property type="match status" value="1"/>
</dbReference>
<dbReference type="RefSeq" id="WP_119039554.1">
    <property type="nucleotide sequence ID" value="NZ_CP099968.1"/>
</dbReference>
<keyword evidence="5" id="KW-1185">Reference proteome</keyword>
<sequence>MDIKAPSQAPDQDISAKLLAVLADQAHLPVSQAERHAAVTTIGDTIGVMLAGAADVRSRRLLSTMATVPHGASGLSRLPGGNMWASPTDVALALGFSAHLLDFDDDETEIAMAHLSAPCLPAALAIAGQAGGEADGAALIDAYVAGCQTMLALGRAVNPALYKAGWHATSVLGAFGAASAAARLLHLTRQQTVHAFGLVASLASGPRGAFGGEGKPLQVGQAAASGVRAALLAQAGWASAPGALAGMRGVLTRMVGDFNVVYDEALSPFPPMGFVTKPYPSCTATHAAVAEVLSLMAQQTKGRDASTMRSLHCAVDPFVPQILIGHVPASADEGRFSLPYCLAVAAVHGSLGLPAFTTDAFSVDGPGDAAVKALMSRIVITSTDDLPKGPSGISTGAVIRIEWQDGLSVEGRRDAGPGSTLSPLSDADLRAKFGLCTAGFLENEHQDALWRHILTLAEAPSAGAFIDTLPAIFTLQGQDR</sequence>
<feature type="domain" description="MmgE/PrpD N-terminal" evidence="2">
    <location>
        <begin position="30"/>
        <end position="259"/>
    </location>
</feature>
<name>A0ABY5UG38_9HYPH</name>
<dbReference type="Gene3D" id="1.10.4100.10">
    <property type="entry name" value="2-methylcitrate dehydratase PrpD"/>
    <property type="match status" value="1"/>
</dbReference>
<dbReference type="InterPro" id="IPR045336">
    <property type="entry name" value="MmgE_PrpD_N"/>
</dbReference>
<protein>
    <submittedName>
        <fullName evidence="4">MmgE/PrpD family protein</fullName>
    </submittedName>
</protein>
<dbReference type="Gene3D" id="3.30.1330.120">
    <property type="entry name" value="2-methylcitrate dehydratase PrpD"/>
    <property type="match status" value="1"/>
</dbReference>
<dbReference type="InterPro" id="IPR042183">
    <property type="entry name" value="MmgE/PrpD_sf_1"/>
</dbReference>